<evidence type="ECO:0000259" key="2">
    <source>
        <dbReference type="Pfam" id="PF01757"/>
    </source>
</evidence>
<name>A0ABW1ZD55_9BACT</name>
<evidence type="ECO:0000313" key="4">
    <source>
        <dbReference type="Proteomes" id="UP001596391"/>
    </source>
</evidence>
<feature type="transmembrane region" description="Helical" evidence="1">
    <location>
        <begin position="185"/>
        <end position="205"/>
    </location>
</feature>
<protein>
    <submittedName>
        <fullName evidence="3">Acyltransferase family protein</fullName>
        <ecNumber evidence="3">2.3.-.-</ecNumber>
    </submittedName>
</protein>
<sequence length="383" mass="42651">MDNASAATSTTAIAPRKAHYVVLDGLRGVASIVVILFHLCEANNGGSRFKQIINHGYMAVDFFFMLSGFVIAYAYDDRWQRMTVGSFFKRRLIRLQPMVILASIIGALFFYFGAGTTFPHIAQTPVWMTLLIMFIGMTMIPVPTSMDIRGWQETYPLNGPQWSLFFEYIANILYAFGLRRASNRVLGLLTFVAALLLAHLAIFGVEGDVIGGWALATPQLHIGFARVLFPFFAGVLLMRIGKRIATPNAFAVSSILLVIALALPRFGGTSHLWINGLYEAVCIIVLFPIIVLIGASDQRADGSSIRIARFFGDLSYPLYVTHYPLIYLYTAWVVEKKPTLAHSVEVAALTFVAAMTIAYLCLKFFDEPVRRYLSRRFLATKTA</sequence>
<reference evidence="4" key="1">
    <citation type="journal article" date="2019" name="Int. J. Syst. Evol. Microbiol.">
        <title>The Global Catalogue of Microorganisms (GCM) 10K type strain sequencing project: providing services to taxonomists for standard genome sequencing and annotation.</title>
        <authorList>
            <consortium name="The Broad Institute Genomics Platform"/>
            <consortium name="The Broad Institute Genome Sequencing Center for Infectious Disease"/>
            <person name="Wu L."/>
            <person name="Ma J."/>
        </authorList>
    </citation>
    <scope>NUCLEOTIDE SEQUENCE [LARGE SCALE GENOMIC DNA]</scope>
    <source>
        <strain evidence="4">CGMCC 1.16026</strain>
    </source>
</reference>
<dbReference type="InterPro" id="IPR002656">
    <property type="entry name" value="Acyl_transf_3_dom"/>
</dbReference>
<feature type="transmembrane region" description="Helical" evidence="1">
    <location>
        <begin position="20"/>
        <end position="40"/>
    </location>
</feature>
<keyword evidence="4" id="KW-1185">Reference proteome</keyword>
<feature type="domain" description="Acyltransferase 3" evidence="2">
    <location>
        <begin position="23"/>
        <end position="361"/>
    </location>
</feature>
<dbReference type="Proteomes" id="UP001596391">
    <property type="component" value="Unassembled WGS sequence"/>
</dbReference>
<feature type="transmembrane region" description="Helical" evidence="1">
    <location>
        <begin position="346"/>
        <end position="365"/>
    </location>
</feature>
<keyword evidence="1" id="KW-0812">Transmembrane</keyword>
<accession>A0ABW1ZD55</accession>
<evidence type="ECO:0000313" key="3">
    <source>
        <dbReference type="EMBL" id="MFC6646631.1"/>
    </source>
</evidence>
<feature type="transmembrane region" description="Helical" evidence="1">
    <location>
        <begin position="126"/>
        <end position="142"/>
    </location>
</feature>
<feature type="transmembrane region" description="Helical" evidence="1">
    <location>
        <begin position="272"/>
        <end position="295"/>
    </location>
</feature>
<keyword evidence="3" id="KW-0808">Transferase</keyword>
<organism evidence="3 4">
    <name type="scientific">Granulicella cerasi</name>
    <dbReference type="NCBI Taxonomy" id="741063"/>
    <lineage>
        <taxon>Bacteria</taxon>
        <taxon>Pseudomonadati</taxon>
        <taxon>Acidobacteriota</taxon>
        <taxon>Terriglobia</taxon>
        <taxon>Terriglobales</taxon>
        <taxon>Acidobacteriaceae</taxon>
        <taxon>Granulicella</taxon>
    </lineage>
</organism>
<evidence type="ECO:0000256" key="1">
    <source>
        <dbReference type="SAM" id="Phobius"/>
    </source>
</evidence>
<dbReference type="InterPro" id="IPR050879">
    <property type="entry name" value="Acyltransferase_3"/>
</dbReference>
<keyword evidence="3" id="KW-0012">Acyltransferase</keyword>
<feature type="transmembrane region" description="Helical" evidence="1">
    <location>
        <begin position="220"/>
        <end position="237"/>
    </location>
</feature>
<dbReference type="RefSeq" id="WP_263370287.1">
    <property type="nucleotide sequence ID" value="NZ_JAGSYD010000001.1"/>
</dbReference>
<dbReference type="PANTHER" id="PTHR23028">
    <property type="entry name" value="ACETYLTRANSFERASE"/>
    <property type="match status" value="1"/>
</dbReference>
<dbReference type="EMBL" id="JBHSWI010000001">
    <property type="protein sequence ID" value="MFC6646631.1"/>
    <property type="molecule type" value="Genomic_DNA"/>
</dbReference>
<feature type="transmembrane region" description="Helical" evidence="1">
    <location>
        <begin position="95"/>
        <end position="114"/>
    </location>
</feature>
<feature type="transmembrane region" description="Helical" evidence="1">
    <location>
        <begin position="249"/>
        <end position="266"/>
    </location>
</feature>
<proteinExistence type="predicted"/>
<dbReference type="EC" id="2.3.-.-" evidence="3"/>
<gene>
    <name evidence="3" type="ORF">ACFQBQ_13755</name>
</gene>
<keyword evidence="1" id="KW-0472">Membrane</keyword>
<dbReference type="GO" id="GO:0016746">
    <property type="term" value="F:acyltransferase activity"/>
    <property type="evidence" value="ECO:0007669"/>
    <property type="project" value="UniProtKB-KW"/>
</dbReference>
<comment type="caution">
    <text evidence="3">The sequence shown here is derived from an EMBL/GenBank/DDBJ whole genome shotgun (WGS) entry which is preliminary data.</text>
</comment>
<dbReference type="PANTHER" id="PTHR23028:SF134">
    <property type="entry name" value="PUTATIVE (AFU_ORTHOLOGUE AFUA_4G08520)-RELATED"/>
    <property type="match status" value="1"/>
</dbReference>
<dbReference type="Pfam" id="PF01757">
    <property type="entry name" value="Acyl_transf_3"/>
    <property type="match status" value="1"/>
</dbReference>
<keyword evidence="1" id="KW-1133">Transmembrane helix</keyword>
<feature type="transmembrane region" description="Helical" evidence="1">
    <location>
        <begin position="316"/>
        <end position="334"/>
    </location>
</feature>
<feature type="transmembrane region" description="Helical" evidence="1">
    <location>
        <begin position="52"/>
        <end position="75"/>
    </location>
</feature>
<feature type="transmembrane region" description="Helical" evidence="1">
    <location>
        <begin position="162"/>
        <end position="178"/>
    </location>
</feature>